<dbReference type="Pfam" id="PF02421">
    <property type="entry name" value="FeoB_N"/>
    <property type="match status" value="1"/>
</dbReference>
<keyword evidence="3" id="KW-1185">Reference proteome</keyword>
<sequence length="197" mass="21729">MGLTSQSTGIATLKEMFEIKIESYDDIVVALAGNPNTGKSTVFNSLTGLNQHTGNWPGKTVTNAQGRYKYKDKQYTLVDLPGTYSLLANSIEEQIARDFICFGNPHVTVVVTDATSLERNLNLVLQIMEITNRVVVCVNLLDEANRKNIRVDLNKLERILGVPVVGTIARSGKGLEELKNAIEKVAKDEIKINPKKN</sequence>
<dbReference type="AlphaFoldDB" id="A0A1M4PK74"/>
<dbReference type="InterPro" id="IPR030389">
    <property type="entry name" value="G_FEOB_dom"/>
</dbReference>
<dbReference type="GO" id="GO:0015093">
    <property type="term" value="F:ferrous iron transmembrane transporter activity"/>
    <property type="evidence" value="ECO:0007669"/>
    <property type="project" value="TreeGrafter"/>
</dbReference>
<dbReference type="SUPFAM" id="SSF52540">
    <property type="entry name" value="P-loop containing nucleoside triphosphate hydrolases"/>
    <property type="match status" value="1"/>
</dbReference>
<evidence type="ECO:0000259" key="1">
    <source>
        <dbReference type="PROSITE" id="PS51711"/>
    </source>
</evidence>
<dbReference type="RefSeq" id="WP_243473930.1">
    <property type="nucleotide sequence ID" value="NZ_LT669839.1"/>
</dbReference>
<dbReference type="PROSITE" id="PS51711">
    <property type="entry name" value="G_FEOB"/>
    <property type="match status" value="1"/>
</dbReference>
<accession>A0A1M4PK74</accession>
<proteinExistence type="predicted"/>
<name>A0A1M4PK74_9FIRM</name>
<dbReference type="Gene3D" id="3.40.50.300">
    <property type="entry name" value="P-loop containing nucleotide triphosphate hydrolases"/>
    <property type="match status" value="1"/>
</dbReference>
<dbReference type="InterPro" id="IPR027417">
    <property type="entry name" value="P-loop_NTPase"/>
</dbReference>
<dbReference type="PANTHER" id="PTHR43185:SF1">
    <property type="entry name" value="FE(2+) TRANSPORTER FEOB"/>
    <property type="match status" value="1"/>
</dbReference>
<organism evidence="2 3">
    <name type="scientific">[Clostridium] ultunense Esp</name>
    <dbReference type="NCBI Taxonomy" id="1288971"/>
    <lineage>
        <taxon>Bacteria</taxon>
        <taxon>Bacillati</taxon>
        <taxon>Bacillota</taxon>
        <taxon>Tissierellia</taxon>
        <taxon>Tissierellales</taxon>
        <taxon>Tepidimicrobiaceae</taxon>
        <taxon>Schnuerera</taxon>
    </lineage>
</organism>
<dbReference type="PANTHER" id="PTHR43185">
    <property type="entry name" value="FERROUS IRON TRANSPORT PROTEIN B"/>
    <property type="match status" value="1"/>
</dbReference>
<dbReference type="GO" id="GO:0005525">
    <property type="term" value="F:GTP binding"/>
    <property type="evidence" value="ECO:0007669"/>
    <property type="project" value="InterPro"/>
</dbReference>
<gene>
    <name evidence="2" type="ORF">CUESP1_0454</name>
</gene>
<dbReference type="EMBL" id="LT669839">
    <property type="protein sequence ID" value="SHD75843.1"/>
    <property type="molecule type" value="Genomic_DNA"/>
</dbReference>
<protein>
    <submittedName>
        <fullName evidence="2">Fused ferrous iron transporter, protein B: GTP-binding protein membrane protein</fullName>
    </submittedName>
</protein>
<dbReference type="GO" id="GO:0005886">
    <property type="term" value="C:plasma membrane"/>
    <property type="evidence" value="ECO:0007669"/>
    <property type="project" value="TreeGrafter"/>
</dbReference>
<evidence type="ECO:0000313" key="3">
    <source>
        <dbReference type="Proteomes" id="UP000245423"/>
    </source>
</evidence>
<dbReference type="FunFam" id="3.40.50.300:FF:000969">
    <property type="entry name" value="Ferrous iron transporter B"/>
    <property type="match status" value="1"/>
</dbReference>
<feature type="domain" description="FeoB-type G" evidence="1">
    <location>
        <begin position="26"/>
        <end position="188"/>
    </location>
</feature>
<dbReference type="InterPro" id="IPR050860">
    <property type="entry name" value="FeoB_GTPase"/>
</dbReference>
<evidence type="ECO:0000313" key="2">
    <source>
        <dbReference type="EMBL" id="SHD75843.1"/>
    </source>
</evidence>
<reference evidence="2 3" key="1">
    <citation type="submission" date="2016-11" db="EMBL/GenBank/DDBJ databases">
        <authorList>
            <person name="Manzoor S."/>
        </authorList>
    </citation>
    <scope>NUCLEOTIDE SEQUENCE [LARGE SCALE GENOMIC DNA]</scope>
    <source>
        <strain evidence="2">Clostridium ultunense strain Esp</strain>
    </source>
</reference>
<dbReference type="Proteomes" id="UP000245423">
    <property type="component" value="Chromosome 1"/>
</dbReference>
<dbReference type="CDD" id="cd01879">
    <property type="entry name" value="FeoB"/>
    <property type="match status" value="1"/>
</dbReference>